<keyword evidence="3 6" id="KW-0812">Transmembrane</keyword>
<feature type="transmembrane region" description="Helical" evidence="6">
    <location>
        <begin position="44"/>
        <end position="62"/>
    </location>
</feature>
<dbReference type="Proteomes" id="UP000179243">
    <property type="component" value="Unassembled WGS sequence"/>
</dbReference>
<feature type="transmembrane region" description="Helical" evidence="6">
    <location>
        <begin position="120"/>
        <end position="142"/>
    </location>
</feature>
<keyword evidence="5 6" id="KW-0472">Membrane</keyword>
<dbReference type="AlphaFoldDB" id="A0A1F7F4M8"/>
<sequence>MPRRRIIIVLGVACVLALSAGYFVRELARNWNAFRATLDLASPIYIAVGIALMCAGLIFATWQWHFAFNFFSSKKKLRFSESYFLTNAALLGKYFPGRIGHVGVQTLLLLKRGVPPSFSVFVTMLATLLGFFMALITGLALIGFAPQMQAYSGFIFGALCAICFGAVVLFKVYPRLFNVIASLIKRFLHKEVAYVPVSVSFIVRYAFICLGYLAAYLLAMYFACKGAGVELTKETLLLVLGASLISEIIGIIVIVVPGGIGVRESALFLILQTTLPVNVSLAVPLATRMVLLAAELIIAISVIPQRRYWRSQLST</sequence>
<evidence type="ECO:0000256" key="5">
    <source>
        <dbReference type="ARBA" id="ARBA00023136"/>
    </source>
</evidence>
<evidence type="ECO:0000313" key="8">
    <source>
        <dbReference type="Proteomes" id="UP000179243"/>
    </source>
</evidence>
<reference evidence="7 8" key="1">
    <citation type="journal article" date="2016" name="Nat. Commun.">
        <title>Thousands of microbial genomes shed light on interconnected biogeochemical processes in an aquifer system.</title>
        <authorList>
            <person name="Anantharaman K."/>
            <person name="Brown C.T."/>
            <person name="Hug L.A."/>
            <person name="Sharon I."/>
            <person name="Castelle C.J."/>
            <person name="Probst A.J."/>
            <person name="Thomas B.C."/>
            <person name="Singh A."/>
            <person name="Wilkins M.J."/>
            <person name="Karaoz U."/>
            <person name="Brodie E.L."/>
            <person name="Williams K.H."/>
            <person name="Hubbard S.S."/>
            <person name="Banfield J.F."/>
        </authorList>
    </citation>
    <scope>NUCLEOTIDE SEQUENCE [LARGE SCALE GENOMIC DNA]</scope>
</reference>
<evidence type="ECO:0000256" key="2">
    <source>
        <dbReference type="ARBA" id="ARBA00022475"/>
    </source>
</evidence>
<feature type="transmembrane region" description="Helical" evidence="6">
    <location>
        <begin position="236"/>
        <end position="261"/>
    </location>
</feature>
<feature type="transmembrane region" description="Helical" evidence="6">
    <location>
        <begin position="281"/>
        <end position="303"/>
    </location>
</feature>
<evidence type="ECO:0000256" key="3">
    <source>
        <dbReference type="ARBA" id="ARBA00022692"/>
    </source>
</evidence>
<dbReference type="InterPro" id="IPR022791">
    <property type="entry name" value="L-PG_synthase/AglD"/>
</dbReference>
<feature type="transmembrane region" description="Helical" evidence="6">
    <location>
        <begin position="7"/>
        <end position="24"/>
    </location>
</feature>
<feature type="transmembrane region" description="Helical" evidence="6">
    <location>
        <begin position="154"/>
        <end position="173"/>
    </location>
</feature>
<name>A0A1F7F4M8_UNCRA</name>
<comment type="subcellular location">
    <subcellularLocation>
        <location evidence="1">Cell membrane</location>
        <topology evidence="1">Multi-pass membrane protein</topology>
    </subcellularLocation>
</comment>
<proteinExistence type="predicted"/>
<evidence type="ECO:0000313" key="7">
    <source>
        <dbReference type="EMBL" id="OGK01591.1"/>
    </source>
</evidence>
<keyword evidence="2" id="KW-1003">Cell membrane</keyword>
<evidence type="ECO:0000256" key="6">
    <source>
        <dbReference type="SAM" id="Phobius"/>
    </source>
</evidence>
<dbReference type="GO" id="GO:0005886">
    <property type="term" value="C:plasma membrane"/>
    <property type="evidence" value="ECO:0007669"/>
    <property type="project" value="UniProtKB-SubCell"/>
</dbReference>
<keyword evidence="4 6" id="KW-1133">Transmembrane helix</keyword>
<comment type="caution">
    <text evidence="7">The sequence shown here is derived from an EMBL/GenBank/DDBJ whole genome shotgun (WGS) entry which is preliminary data.</text>
</comment>
<dbReference type="EMBL" id="MFYX01000123">
    <property type="protein sequence ID" value="OGK01591.1"/>
    <property type="molecule type" value="Genomic_DNA"/>
</dbReference>
<gene>
    <name evidence="7" type="ORF">A2519_05980</name>
</gene>
<organism evidence="7 8">
    <name type="scientific">Candidatus Raymondbacteria bacterium RIFOXYD12_FULL_49_13</name>
    <dbReference type="NCBI Taxonomy" id="1817890"/>
    <lineage>
        <taxon>Bacteria</taxon>
        <taxon>Raymondiibacteriota</taxon>
    </lineage>
</organism>
<evidence type="ECO:0000256" key="1">
    <source>
        <dbReference type="ARBA" id="ARBA00004651"/>
    </source>
</evidence>
<feature type="transmembrane region" description="Helical" evidence="6">
    <location>
        <begin position="83"/>
        <end position="100"/>
    </location>
</feature>
<dbReference type="Pfam" id="PF03706">
    <property type="entry name" value="LPG_synthase_TM"/>
    <property type="match status" value="1"/>
</dbReference>
<protein>
    <recommendedName>
        <fullName evidence="9">Lysylphosphatidylglycerol synthetase</fullName>
    </recommendedName>
</protein>
<evidence type="ECO:0000256" key="4">
    <source>
        <dbReference type="ARBA" id="ARBA00022989"/>
    </source>
</evidence>
<evidence type="ECO:0008006" key="9">
    <source>
        <dbReference type="Google" id="ProtNLM"/>
    </source>
</evidence>
<feature type="transmembrane region" description="Helical" evidence="6">
    <location>
        <begin position="193"/>
        <end position="224"/>
    </location>
</feature>
<accession>A0A1F7F4M8</accession>